<dbReference type="PROSITE" id="PS50004">
    <property type="entry name" value="C2"/>
    <property type="match status" value="2"/>
</dbReference>
<evidence type="ECO:0000256" key="6">
    <source>
        <dbReference type="SAM" id="MobiDB-lite"/>
    </source>
</evidence>
<evidence type="ECO:0000313" key="9">
    <source>
        <dbReference type="EMBL" id="EZG44373.1"/>
    </source>
</evidence>
<keyword evidence="2 7" id="KW-0812">Transmembrane</keyword>
<dbReference type="GO" id="GO:0007009">
    <property type="term" value="P:plasma membrane organization"/>
    <property type="evidence" value="ECO:0007669"/>
    <property type="project" value="TreeGrafter"/>
</dbReference>
<keyword evidence="4 7" id="KW-1133">Transmembrane helix</keyword>
<evidence type="ECO:0000259" key="8">
    <source>
        <dbReference type="PROSITE" id="PS50004"/>
    </source>
</evidence>
<dbReference type="PANTHER" id="PTHR12546:SF33">
    <property type="entry name" value="SPERM VESICLE FUSION PROTEIN FER-1"/>
    <property type="match status" value="1"/>
</dbReference>
<keyword evidence="5 7" id="KW-0472">Membrane</keyword>
<dbReference type="GO" id="GO:0016020">
    <property type="term" value="C:membrane"/>
    <property type="evidence" value="ECO:0007669"/>
    <property type="project" value="UniProtKB-SubCell"/>
</dbReference>
<dbReference type="eggNOG" id="KOG1326">
    <property type="taxonomic scope" value="Eukaryota"/>
</dbReference>
<dbReference type="GeneID" id="22915179"/>
<accession>A0A023B071</accession>
<sequence length="1518" mass="167850">MATYDVVVTLHGVHQLVWPGEASGAEVGVEEATVFARLAYSAVAAGTSTLPNPVVRVSVCGLQRETAVKRQCQTAIFEKTFEWHQINDKISVESATAAVEEENRLLPTRLLGAILGSTGPLPAPSDLAPADPHAAQEASLLIEVHHSGYFGYELIGSFERSLKSINGLSGHSISRIKVPISHPTRPNIPRGWITFSATCVAEGESVLPNAQTVHGAELMQNMEFRTISREIQIYRGRAIRSYDGGRTPSTFIVIKQSSTIAYFPVKRQTSTPVWNQAIAVTAQIPSAEDYLIIELWEQQGNNIKRCLAKETLPIAFFEDYLTSRWIHFYRREGNLQATATGTGTGGLLRVLSQVSKELSIDEGDSSSSSSDAVPSPKEGSPVSSPKAQEGDIEEQRNPAILDYMGRVLIGTRLEAHNQGYLDPQTLAPRSVPKADPPETMYQLWMDFYSLNVSGDVLVKSIARSNILEVSVGEWSWQTVLEGVNENPHPLNIRMPSTELRLPPLKQAPHLIIRIMPQEQGYNPPAPASSGAILAPVAGPVCCNVWSVGDLMKVEAVPIWSRFAVPSSASKCNLQMLYSVSLKSMDNTAGRSDSATAIPRPPRITYQVRKFVICMRLLQAVNVPSSKRDSFPTSSLTADFEGITVQTAYVAEDPNPEFNFDYVAELYLPTRVELTAPICISLHTTNDVVGRVLIPASYLQHMALELPEWFILDTAPASPSPTGSVAQPALQLGTSAPMCLFAFELFEGIDPVKLAKSLPPMKQCTIPVQLTVLGVRFFPFAKFRNTLPLINVTCGRTDEEWMLNENLVGWGNKTTGSRCVDLMKSMAFNLYTNPTGIYVDMLRFELWQSDDELEGRASAVATQSSKVTGVGCVPLQLHMPWLPNSFKQLVANAFRPSSAELEQIGLKPATLEDFAAVAPFQRHAFTNTTAKHKVVGIDFPTTADAAPNLNDDALNRSVCVRRSLEDCLTNDETVDPDDEELNKVLEILESNSDLDPELRPQEKPNRSSEILAVDETPVRPKREGVLPCVLEHELDPEVLPWVVVPLMGRYSNSRGNLLGLAKIALTLGKRPVAGLLAESELPRELVEDLQKRHIEKVNFWTYQALYREPFVLRVHVYSAAGLTRKHPKQAMVDLPPAWTLLVRLADHQQTEAECLRAMGPTAVDIDGTVTAGRQHVWEPANQVVGLPPEFYASYELAGFFPINAILQITVMEHLTEIPQSGLEDRVTIAAESFMHAWLHVDLEDRWHSRDWQRYRLDAPVETGSLFRAAVKQDSDALGTCCGKLNFSLTMLRPSEARDTPFIPLVRPKAPNVEVRIALFDLLGLKLPNNEQRSLFVRVTLHDESYDSDVHYRSTDGTAQFNWRFVFSPTSNKNSSILIFQVWSSNILARNELLAERELDLTGDIAAMGSAARKDLNDLKFTLKAPTTQNDCGALTCQITLIESELAEANPVGQGRNERNCDPYLPPVSKNRNMIELDTGILDVAFNAGRVIKKSTRYFTFGIVAIVVLFILSTIKNLFK</sequence>
<evidence type="ECO:0000256" key="3">
    <source>
        <dbReference type="ARBA" id="ARBA00022737"/>
    </source>
</evidence>
<comment type="subcellular location">
    <subcellularLocation>
        <location evidence="1">Membrane</location>
        <topology evidence="1">Single-pass membrane protein</topology>
    </subcellularLocation>
</comment>
<organism evidence="9 10">
    <name type="scientific">Gregarina niphandrodes</name>
    <name type="common">Septate eugregarine</name>
    <dbReference type="NCBI Taxonomy" id="110365"/>
    <lineage>
        <taxon>Eukaryota</taxon>
        <taxon>Sar</taxon>
        <taxon>Alveolata</taxon>
        <taxon>Apicomplexa</taxon>
        <taxon>Conoidasida</taxon>
        <taxon>Gregarinasina</taxon>
        <taxon>Eugregarinorida</taxon>
        <taxon>Gregarinidae</taxon>
        <taxon>Gregarina</taxon>
    </lineage>
</organism>
<evidence type="ECO:0000256" key="1">
    <source>
        <dbReference type="ARBA" id="ARBA00004167"/>
    </source>
</evidence>
<feature type="region of interest" description="Disordered" evidence="6">
    <location>
        <begin position="360"/>
        <end position="395"/>
    </location>
</feature>
<feature type="domain" description="C2" evidence="8">
    <location>
        <begin position="214"/>
        <end position="330"/>
    </location>
</feature>
<dbReference type="PANTHER" id="PTHR12546">
    <property type="entry name" value="FER-1-LIKE"/>
    <property type="match status" value="1"/>
</dbReference>
<keyword evidence="3" id="KW-0677">Repeat</keyword>
<dbReference type="OMA" id="RICFTIC"/>
<feature type="domain" description="C2" evidence="8">
    <location>
        <begin position="589"/>
        <end position="709"/>
    </location>
</feature>
<feature type="transmembrane region" description="Helical" evidence="7">
    <location>
        <begin position="1496"/>
        <end position="1517"/>
    </location>
</feature>
<proteinExistence type="predicted"/>
<dbReference type="OrthoDB" id="270970at2759"/>
<dbReference type="RefSeq" id="XP_011132688.1">
    <property type="nucleotide sequence ID" value="XM_011134386.1"/>
</dbReference>
<gene>
    <name evidence="9" type="ORF">GNI_148160</name>
</gene>
<dbReference type="InterPro" id="IPR037721">
    <property type="entry name" value="Ferlin"/>
</dbReference>
<dbReference type="SUPFAM" id="SSF49562">
    <property type="entry name" value="C2 domain (Calcium/lipid-binding domain, CaLB)"/>
    <property type="match status" value="4"/>
</dbReference>
<dbReference type="Gene3D" id="2.60.40.150">
    <property type="entry name" value="C2 domain"/>
    <property type="match status" value="1"/>
</dbReference>
<dbReference type="VEuPathDB" id="CryptoDB:GNI_148160"/>
<name>A0A023B071_GRENI</name>
<keyword evidence="10" id="KW-1185">Reference proteome</keyword>
<comment type="caution">
    <text evidence="9">The sequence shown here is derived from an EMBL/GenBank/DDBJ whole genome shotgun (WGS) entry which is preliminary data.</text>
</comment>
<dbReference type="EMBL" id="AFNH02001102">
    <property type="protein sequence ID" value="EZG44373.1"/>
    <property type="molecule type" value="Genomic_DNA"/>
</dbReference>
<dbReference type="Proteomes" id="UP000019763">
    <property type="component" value="Unassembled WGS sequence"/>
</dbReference>
<dbReference type="Pfam" id="PF00168">
    <property type="entry name" value="C2"/>
    <property type="match status" value="3"/>
</dbReference>
<evidence type="ECO:0000256" key="5">
    <source>
        <dbReference type="ARBA" id="ARBA00023136"/>
    </source>
</evidence>
<dbReference type="CDD" id="cd00030">
    <property type="entry name" value="C2"/>
    <property type="match status" value="1"/>
</dbReference>
<dbReference type="InterPro" id="IPR000008">
    <property type="entry name" value="C2_dom"/>
</dbReference>
<evidence type="ECO:0000256" key="4">
    <source>
        <dbReference type="ARBA" id="ARBA00022989"/>
    </source>
</evidence>
<reference evidence="9" key="1">
    <citation type="submission" date="2013-12" db="EMBL/GenBank/DDBJ databases">
        <authorList>
            <person name="Omoto C.K."/>
            <person name="Sibley D."/>
            <person name="Venepally P."/>
            <person name="Hadjithomas M."/>
            <person name="Karamycheva S."/>
            <person name="Brunk B."/>
            <person name="Roos D."/>
            <person name="Caler E."/>
            <person name="Lorenzi H."/>
        </authorList>
    </citation>
    <scope>NUCLEOTIDE SEQUENCE</scope>
</reference>
<evidence type="ECO:0000256" key="2">
    <source>
        <dbReference type="ARBA" id="ARBA00022692"/>
    </source>
</evidence>
<dbReference type="InterPro" id="IPR035892">
    <property type="entry name" value="C2_domain_sf"/>
</dbReference>
<protein>
    <submittedName>
        <fullName evidence="9">C2 domain protein</fullName>
    </submittedName>
</protein>
<evidence type="ECO:0000256" key="7">
    <source>
        <dbReference type="SAM" id="Phobius"/>
    </source>
</evidence>
<evidence type="ECO:0000313" key="10">
    <source>
        <dbReference type="Proteomes" id="UP000019763"/>
    </source>
</evidence>